<feature type="transmembrane region" description="Helical" evidence="2">
    <location>
        <begin position="56"/>
        <end position="75"/>
    </location>
</feature>
<proteinExistence type="predicted"/>
<keyword evidence="2" id="KW-0472">Membrane</keyword>
<dbReference type="Proteomes" id="UP000295136">
    <property type="component" value="Unassembled WGS sequence"/>
</dbReference>
<feature type="transmembrane region" description="Helical" evidence="2">
    <location>
        <begin position="110"/>
        <end position="132"/>
    </location>
</feature>
<evidence type="ECO:0000313" key="4">
    <source>
        <dbReference type="Proteomes" id="UP000295136"/>
    </source>
</evidence>
<accession>A0A4V6PFZ7</accession>
<keyword evidence="4" id="KW-1185">Reference proteome</keyword>
<sequence length="169" mass="17903">MNDLNRTSQESLMHRYGPQDREGAFPPGATQPAYGRRHRAGVGANAPPVLSSRSQALAVVAVVISSIALVTALTATWVEVMWWMATVPVSVIAGILSTIALVVRSQGGRRLAVTALVCAIAAVPVAVVMGGLSNRHAVNSQLEKLQIQSELECAKDREMAIKTGFSCPE</sequence>
<name>A0A4V6PFZ7_9ACTN</name>
<keyword evidence="2" id="KW-0812">Transmembrane</keyword>
<dbReference type="EMBL" id="SMLD01000225">
    <property type="protein sequence ID" value="TDE26911.1"/>
    <property type="molecule type" value="Genomic_DNA"/>
</dbReference>
<gene>
    <name evidence="3" type="ORF">E1295_43565</name>
</gene>
<dbReference type="RefSeq" id="WP_132640501.1">
    <property type="nucleotide sequence ID" value="NZ_SMLD01000225.1"/>
</dbReference>
<feature type="transmembrane region" description="Helical" evidence="2">
    <location>
        <begin position="81"/>
        <end position="103"/>
    </location>
</feature>
<evidence type="ECO:0000256" key="2">
    <source>
        <dbReference type="SAM" id="Phobius"/>
    </source>
</evidence>
<dbReference type="AlphaFoldDB" id="A0A4V6PFZ7"/>
<feature type="region of interest" description="Disordered" evidence="1">
    <location>
        <begin position="1"/>
        <end position="30"/>
    </location>
</feature>
<keyword evidence="2" id="KW-1133">Transmembrane helix</keyword>
<evidence type="ECO:0000256" key="1">
    <source>
        <dbReference type="SAM" id="MobiDB-lite"/>
    </source>
</evidence>
<evidence type="ECO:0000313" key="3">
    <source>
        <dbReference type="EMBL" id="TDE26911.1"/>
    </source>
</evidence>
<comment type="caution">
    <text evidence="3">The sequence shown here is derived from an EMBL/GenBank/DDBJ whole genome shotgun (WGS) entry which is preliminary data.</text>
</comment>
<reference evidence="3 4" key="1">
    <citation type="submission" date="2019-03" db="EMBL/GenBank/DDBJ databases">
        <title>Draft genome sequences of novel Actinobacteria.</title>
        <authorList>
            <person name="Sahin N."/>
            <person name="Ay H."/>
            <person name="Saygin H."/>
        </authorList>
    </citation>
    <scope>NUCLEOTIDE SEQUENCE [LARGE SCALE GENOMIC DNA]</scope>
    <source>
        <strain evidence="3 4">6K102</strain>
    </source>
</reference>
<protein>
    <submittedName>
        <fullName evidence="3">Uncharacterized protein</fullName>
    </submittedName>
</protein>
<feature type="compositionally biased region" description="Polar residues" evidence="1">
    <location>
        <begin position="1"/>
        <end position="11"/>
    </location>
</feature>
<organism evidence="3 4">
    <name type="scientific">Nonomuraea mesophila</name>
    <dbReference type="NCBI Taxonomy" id="2530382"/>
    <lineage>
        <taxon>Bacteria</taxon>
        <taxon>Bacillati</taxon>
        <taxon>Actinomycetota</taxon>
        <taxon>Actinomycetes</taxon>
        <taxon>Streptosporangiales</taxon>
        <taxon>Streptosporangiaceae</taxon>
        <taxon>Nonomuraea</taxon>
    </lineage>
</organism>